<name>A0AAV1UJF1_9STRA</name>
<feature type="region of interest" description="Disordered" evidence="1">
    <location>
        <begin position="1"/>
        <end position="63"/>
    </location>
</feature>
<evidence type="ECO:0000313" key="2">
    <source>
        <dbReference type="EMBL" id="CAK7934761.1"/>
    </source>
</evidence>
<dbReference type="Proteomes" id="UP001162060">
    <property type="component" value="Unassembled WGS sequence"/>
</dbReference>
<dbReference type="AlphaFoldDB" id="A0AAV1UJF1"/>
<dbReference type="EMBL" id="CAKLBY020000217">
    <property type="protein sequence ID" value="CAK7934761.1"/>
    <property type="molecule type" value="Genomic_DNA"/>
</dbReference>
<protein>
    <submittedName>
        <fullName evidence="2">Uncharacterized protein</fullName>
    </submittedName>
</protein>
<organism evidence="2 3">
    <name type="scientific">Peronospora matthiolae</name>
    <dbReference type="NCBI Taxonomy" id="2874970"/>
    <lineage>
        <taxon>Eukaryota</taxon>
        <taxon>Sar</taxon>
        <taxon>Stramenopiles</taxon>
        <taxon>Oomycota</taxon>
        <taxon>Peronosporomycetes</taxon>
        <taxon>Peronosporales</taxon>
        <taxon>Peronosporaceae</taxon>
        <taxon>Peronospora</taxon>
    </lineage>
</organism>
<accession>A0AAV1UJF1</accession>
<feature type="compositionally biased region" description="Low complexity" evidence="1">
    <location>
        <begin position="26"/>
        <end position="49"/>
    </location>
</feature>
<proteinExistence type="predicted"/>
<evidence type="ECO:0000313" key="3">
    <source>
        <dbReference type="Proteomes" id="UP001162060"/>
    </source>
</evidence>
<sequence>MTMVEGDKSATPVGAEAGQATATTDATVSSKVAAGSSSVSESSSDSVASGNKEHGEPKGQQIDEVHLQEMFDAVIAARKAALNEDPREAWTTTVATLYAIEHSSLPIDAERVSSGKHRYPKLRGDEKSTAVLIC</sequence>
<gene>
    <name evidence="2" type="ORF">PM001_LOCUS19911</name>
</gene>
<comment type="caution">
    <text evidence="2">The sequence shown here is derived from an EMBL/GenBank/DDBJ whole genome shotgun (WGS) entry which is preliminary data.</text>
</comment>
<feature type="compositionally biased region" description="Basic and acidic residues" evidence="1">
    <location>
        <begin position="51"/>
        <end position="63"/>
    </location>
</feature>
<evidence type="ECO:0000256" key="1">
    <source>
        <dbReference type="SAM" id="MobiDB-lite"/>
    </source>
</evidence>
<reference evidence="2" key="1">
    <citation type="submission" date="2024-01" db="EMBL/GenBank/DDBJ databases">
        <authorList>
            <person name="Webb A."/>
        </authorList>
    </citation>
    <scope>NUCLEOTIDE SEQUENCE</scope>
    <source>
        <strain evidence="2">Pm1</strain>
    </source>
</reference>